<proteinExistence type="predicted"/>
<reference evidence="3" key="1">
    <citation type="journal article" date="2019" name="Int. J. Syst. Evol. Microbiol.">
        <title>The Global Catalogue of Microorganisms (GCM) 10K type strain sequencing project: providing services to taxonomists for standard genome sequencing and annotation.</title>
        <authorList>
            <consortium name="The Broad Institute Genomics Platform"/>
            <consortium name="The Broad Institute Genome Sequencing Center for Infectious Disease"/>
            <person name="Wu L."/>
            <person name="Ma J."/>
        </authorList>
    </citation>
    <scope>NUCLEOTIDE SEQUENCE [LARGE SCALE GENOMIC DNA]</scope>
    <source>
        <strain evidence="3">JCM 13850</strain>
    </source>
</reference>
<keyword evidence="3" id="KW-1185">Reference proteome</keyword>
<feature type="compositionally biased region" description="Low complexity" evidence="1">
    <location>
        <begin position="50"/>
        <end position="61"/>
    </location>
</feature>
<name>A0ABP5M6P7_9ACTN</name>
<evidence type="ECO:0000256" key="1">
    <source>
        <dbReference type="SAM" id="MobiDB-lite"/>
    </source>
</evidence>
<feature type="compositionally biased region" description="Polar residues" evidence="1">
    <location>
        <begin position="62"/>
        <end position="88"/>
    </location>
</feature>
<accession>A0ABP5M6P7</accession>
<sequence>MVDHETHTDERTELLAGELHERARTLNHLTQGPPGLTRPEATYTVLATWPRPRSASSRPPSNWTRSSTGNSTPDGSDTIAATTPSRPS</sequence>
<feature type="region of interest" description="Disordered" evidence="1">
    <location>
        <begin position="47"/>
        <end position="88"/>
    </location>
</feature>
<evidence type="ECO:0000313" key="2">
    <source>
        <dbReference type="EMBL" id="GAA2160195.1"/>
    </source>
</evidence>
<organism evidence="2 3">
    <name type="scientific">Actinomadura napierensis</name>
    <dbReference type="NCBI Taxonomy" id="267854"/>
    <lineage>
        <taxon>Bacteria</taxon>
        <taxon>Bacillati</taxon>
        <taxon>Actinomycetota</taxon>
        <taxon>Actinomycetes</taxon>
        <taxon>Streptosporangiales</taxon>
        <taxon>Thermomonosporaceae</taxon>
        <taxon>Actinomadura</taxon>
    </lineage>
</organism>
<gene>
    <name evidence="2" type="ORF">GCM10009727_73060</name>
</gene>
<evidence type="ECO:0000313" key="3">
    <source>
        <dbReference type="Proteomes" id="UP001501020"/>
    </source>
</evidence>
<comment type="caution">
    <text evidence="2">The sequence shown here is derived from an EMBL/GenBank/DDBJ whole genome shotgun (WGS) entry which is preliminary data.</text>
</comment>
<protein>
    <submittedName>
        <fullName evidence="2">Uncharacterized protein</fullName>
    </submittedName>
</protein>
<dbReference type="EMBL" id="BAAAMR010000090">
    <property type="protein sequence ID" value="GAA2160195.1"/>
    <property type="molecule type" value="Genomic_DNA"/>
</dbReference>
<dbReference type="Proteomes" id="UP001501020">
    <property type="component" value="Unassembled WGS sequence"/>
</dbReference>